<protein>
    <submittedName>
        <fullName evidence="2">Uncharacterized protein</fullName>
    </submittedName>
</protein>
<gene>
    <name evidence="2" type="ORF">PLEPLA_LOCUS34721</name>
</gene>
<name>A0A9N7VCC1_PLEPL</name>
<accession>A0A9N7VCC1</accession>
<keyword evidence="3" id="KW-1185">Reference proteome</keyword>
<sequence length="106" mass="11838">MSRKDLFPVRHSYPAIPPAHTQTGGGVGRGLRFHTSLTSRVSLSSNYFNIIQFLEEEEEGLSPPLSDDVMRFFTGQQKAACETPQPPARLTIQDPSSNIPELRHVF</sequence>
<dbReference type="Proteomes" id="UP001153269">
    <property type="component" value="Unassembled WGS sequence"/>
</dbReference>
<reference evidence="2" key="1">
    <citation type="submission" date="2020-03" db="EMBL/GenBank/DDBJ databases">
        <authorList>
            <person name="Weist P."/>
        </authorList>
    </citation>
    <scope>NUCLEOTIDE SEQUENCE</scope>
</reference>
<comment type="caution">
    <text evidence="2">The sequence shown here is derived from an EMBL/GenBank/DDBJ whole genome shotgun (WGS) entry which is preliminary data.</text>
</comment>
<feature type="region of interest" description="Disordered" evidence="1">
    <location>
        <begin position="1"/>
        <end position="27"/>
    </location>
</feature>
<evidence type="ECO:0000313" key="2">
    <source>
        <dbReference type="EMBL" id="CAB1447016.1"/>
    </source>
</evidence>
<organism evidence="2 3">
    <name type="scientific">Pleuronectes platessa</name>
    <name type="common">European plaice</name>
    <dbReference type="NCBI Taxonomy" id="8262"/>
    <lineage>
        <taxon>Eukaryota</taxon>
        <taxon>Metazoa</taxon>
        <taxon>Chordata</taxon>
        <taxon>Craniata</taxon>
        <taxon>Vertebrata</taxon>
        <taxon>Euteleostomi</taxon>
        <taxon>Actinopterygii</taxon>
        <taxon>Neopterygii</taxon>
        <taxon>Teleostei</taxon>
        <taxon>Neoteleostei</taxon>
        <taxon>Acanthomorphata</taxon>
        <taxon>Carangaria</taxon>
        <taxon>Pleuronectiformes</taxon>
        <taxon>Pleuronectoidei</taxon>
        <taxon>Pleuronectidae</taxon>
        <taxon>Pleuronectes</taxon>
    </lineage>
</organism>
<evidence type="ECO:0000256" key="1">
    <source>
        <dbReference type="SAM" id="MobiDB-lite"/>
    </source>
</evidence>
<proteinExistence type="predicted"/>
<evidence type="ECO:0000313" key="3">
    <source>
        <dbReference type="Proteomes" id="UP001153269"/>
    </source>
</evidence>
<dbReference type="AlphaFoldDB" id="A0A9N7VCC1"/>
<dbReference type="EMBL" id="CADEAL010003933">
    <property type="protein sequence ID" value="CAB1447016.1"/>
    <property type="molecule type" value="Genomic_DNA"/>
</dbReference>